<organism evidence="2 3">
    <name type="scientific">Neisseria shayeganii</name>
    <dbReference type="NCBI Taxonomy" id="607712"/>
    <lineage>
        <taxon>Bacteria</taxon>
        <taxon>Pseudomonadati</taxon>
        <taxon>Pseudomonadota</taxon>
        <taxon>Betaproteobacteria</taxon>
        <taxon>Neisseriales</taxon>
        <taxon>Neisseriaceae</taxon>
        <taxon>Neisseria</taxon>
    </lineage>
</organism>
<dbReference type="AlphaFoldDB" id="A0A7D7RM70"/>
<dbReference type="PANTHER" id="PTHR35894:SF5">
    <property type="entry name" value="MU-LIKE PROPHAGE FLUMU DNA TRANSPOSITION PROTEIN B"/>
    <property type="match status" value="1"/>
</dbReference>
<dbReference type="RefSeq" id="WP_182121720.1">
    <property type="nucleotide sequence ID" value="NZ_CP059567.1"/>
</dbReference>
<proteinExistence type="predicted"/>
<evidence type="ECO:0000259" key="1">
    <source>
        <dbReference type="Pfam" id="PF13401"/>
    </source>
</evidence>
<dbReference type="GO" id="GO:0016887">
    <property type="term" value="F:ATP hydrolysis activity"/>
    <property type="evidence" value="ECO:0007669"/>
    <property type="project" value="InterPro"/>
</dbReference>
<dbReference type="InterPro" id="IPR027417">
    <property type="entry name" value="P-loop_NTPase"/>
</dbReference>
<dbReference type="Proteomes" id="UP000514752">
    <property type="component" value="Chromosome"/>
</dbReference>
<feature type="domain" description="ORC1/DEAH AAA+ ATPase" evidence="1">
    <location>
        <begin position="27"/>
        <end position="140"/>
    </location>
</feature>
<dbReference type="SUPFAM" id="SSF52540">
    <property type="entry name" value="P-loop containing nucleoside triphosphate hydrolases"/>
    <property type="match status" value="1"/>
</dbReference>
<protein>
    <submittedName>
        <fullName evidence="2">ATP-binding protein</fullName>
    </submittedName>
</protein>
<sequence length="242" mass="26425">MTIANINNLSLVTVAMDKLVNRQDGLPGLGVLYGPSGFGKTTATVAVANQTHAYYLQLRSVWSKKTLLEKVCFEMGVPAARTTAGCLDVICEQLAASQRPLIIDEADHLVTKAGMVELVRDIYEGSQAPVMLVGEEMLPNKLKRFERFHGRVLTWVPAQAVSEADAVLLAKVYAPQVQIEPDLIRHLVQIAHGSVRRVTVNLVNLADLADSQGFDRLSLADAQQAAAFEFYQGESPKRGVRV</sequence>
<dbReference type="Pfam" id="PF13401">
    <property type="entry name" value="AAA_22"/>
    <property type="match status" value="1"/>
</dbReference>
<dbReference type="PANTHER" id="PTHR35894">
    <property type="entry name" value="GENERAL SECRETION PATHWAY PROTEIN A-RELATED"/>
    <property type="match status" value="1"/>
</dbReference>
<accession>A0A7D7RM70</accession>
<dbReference type="InterPro" id="IPR049945">
    <property type="entry name" value="AAA_22"/>
</dbReference>
<dbReference type="InterPro" id="IPR052026">
    <property type="entry name" value="ExeA_AAA_ATPase_DNA-bind"/>
</dbReference>
<dbReference type="Gene3D" id="3.40.50.300">
    <property type="entry name" value="P-loop containing nucleotide triphosphate hydrolases"/>
    <property type="match status" value="1"/>
</dbReference>
<dbReference type="EMBL" id="CP059567">
    <property type="protein sequence ID" value="QMT39962.1"/>
    <property type="molecule type" value="Genomic_DNA"/>
</dbReference>
<dbReference type="KEGG" id="nsg:H3L94_08885"/>
<keyword evidence="2" id="KW-0067">ATP-binding</keyword>
<keyword evidence="2" id="KW-0547">Nucleotide-binding</keyword>
<name>A0A7D7RM70_9NEIS</name>
<evidence type="ECO:0000313" key="2">
    <source>
        <dbReference type="EMBL" id="QMT39962.1"/>
    </source>
</evidence>
<reference evidence="2 3" key="1">
    <citation type="submission" date="2020-07" db="EMBL/GenBank/DDBJ databases">
        <title>Genomic diversity of species in the Neisseriaceae family.</title>
        <authorList>
            <person name="Vincent A.T."/>
            <person name="Bernet E."/>
            <person name="Veyrier F.J."/>
        </authorList>
    </citation>
    <scope>NUCLEOTIDE SEQUENCE [LARGE SCALE GENOMIC DNA]</scope>
    <source>
        <strain evidence="2 3">DSM 22244</strain>
    </source>
</reference>
<evidence type="ECO:0000313" key="3">
    <source>
        <dbReference type="Proteomes" id="UP000514752"/>
    </source>
</evidence>
<gene>
    <name evidence="2" type="ORF">H3L94_08885</name>
</gene>
<dbReference type="GO" id="GO:0005524">
    <property type="term" value="F:ATP binding"/>
    <property type="evidence" value="ECO:0007669"/>
    <property type="project" value="UniProtKB-KW"/>
</dbReference>